<evidence type="ECO:0000313" key="2">
    <source>
        <dbReference type="Proteomes" id="UP001172687"/>
    </source>
</evidence>
<comment type="caution">
    <text evidence="1">The sequence shown here is derived from an EMBL/GenBank/DDBJ whole genome shotgun (WGS) entry which is preliminary data.</text>
</comment>
<protein>
    <submittedName>
        <fullName evidence="1">Uncharacterized protein</fullName>
    </submittedName>
</protein>
<organism evidence="1 2">
    <name type="scientific">Mycolicibacterium austroafricanum</name>
    <name type="common">Mycobacterium austroafricanum</name>
    <dbReference type="NCBI Taxonomy" id="39687"/>
    <lineage>
        <taxon>Bacteria</taxon>
        <taxon>Bacillati</taxon>
        <taxon>Actinomycetota</taxon>
        <taxon>Actinomycetes</taxon>
        <taxon>Mycobacteriales</taxon>
        <taxon>Mycobacteriaceae</taxon>
        <taxon>Mycolicibacterium</taxon>
    </lineage>
</organism>
<accession>A0ABT8HET7</accession>
<name>A0ABT8HET7_MYCAO</name>
<dbReference type="Proteomes" id="UP001172687">
    <property type="component" value="Unassembled WGS sequence"/>
</dbReference>
<proteinExistence type="predicted"/>
<reference evidence="1" key="1">
    <citation type="submission" date="2023-07" db="EMBL/GenBank/DDBJ databases">
        <title>Degradation of tert-butanol by M. austroafricanum TBA100.</title>
        <authorList>
            <person name="Helbich S."/>
            <person name="Vainshtein Y."/>
        </authorList>
    </citation>
    <scope>NUCLEOTIDE SEQUENCE</scope>
    <source>
        <strain evidence="1">TBA100</strain>
    </source>
</reference>
<keyword evidence="2" id="KW-1185">Reference proteome</keyword>
<evidence type="ECO:0000313" key="1">
    <source>
        <dbReference type="EMBL" id="MDN4519244.1"/>
    </source>
</evidence>
<dbReference type="EMBL" id="JAUHTC010000053">
    <property type="protein sequence ID" value="MDN4519244.1"/>
    <property type="molecule type" value="Genomic_DNA"/>
</dbReference>
<sequence length="53" mass="5326">MKSLCHWPLRGRIAIPAYLSAGVAAFTLLAEPAPATADVCAGVGGRISVSGCV</sequence>
<dbReference type="RefSeq" id="WP_158013646.1">
    <property type="nucleotide sequence ID" value="NZ_CP070380.1"/>
</dbReference>
<gene>
    <name evidence="1" type="ORF">QYF68_15670</name>
</gene>